<dbReference type="PROSITE" id="PS51468">
    <property type="entry name" value="VIT"/>
    <property type="match status" value="1"/>
</dbReference>
<evidence type="ECO:0000259" key="4">
    <source>
        <dbReference type="PROSITE" id="PS50234"/>
    </source>
</evidence>
<sequence>MNRERNKRTIWQLLVVTLALVVGSATQAAGLLTPTGSSLPALEIRDHNVSVVIEDGYAITTVEQQFHNPHAQDLETVYSFPVPAHGAVAEFTMWIDGKPVSGEVLEKGEARRVYEEEKAAGREAGITEKDSHKSFDISVSPVRAGDDTRIRLVYLQPAHIDSGIGRYVYPLEEGGVDEQKLAFWTANEKVTGSFSFDLQLRSAYPVDAVRVPGQTAAQVSQRSGGVWDVNIASVASATASSATTGDDDQQGATAIPFNPQGGAVAYTLDKDLVVYWRQQEGLPGSVDLITHKTDANGRGTFMLVVTPGEDLQPITEGRDYIFVLDISGSMRGKFATLADGVSRALQKMSGNDRFRIVLFNSGARELTPGYVAATAESVQRYSDKVAAVQPTSGTNLFGGIELGLKSIDPDRSSAVVLVTDGVANVGETVQRKFIELIEKKDIRLFTFIMGNSANRPLLEAVSKASNGFAMSISNSDDIVGQLLAATSKMTHQALHGVELKIDGIKTADLTPKQIGSLYRGQQLVAFGHYWGDGEAEITLNAKISGDKKQYRSRFNFPATATTNPEIERLWAYATIEQMVGEMEDFGEKADLKQAVTDLGKGFSLVTDYTSMVVVRDEVFAQRGIQRINQARRQQEVAAQQQRKAQAPVQRRVDNSQPMFSGSRPSFGGGGGGALGPWGLLLLLPLVIWIGQRNRDE</sequence>
<dbReference type="EMBL" id="MPRL01000015">
    <property type="protein sequence ID" value="OOZ40999.1"/>
    <property type="molecule type" value="Genomic_DNA"/>
</dbReference>
<dbReference type="Gene3D" id="3.40.50.410">
    <property type="entry name" value="von Willebrand factor, type A domain"/>
    <property type="match status" value="1"/>
</dbReference>
<keyword evidence="7" id="KW-1185">Reference proteome</keyword>
<dbReference type="InterPro" id="IPR002035">
    <property type="entry name" value="VWF_A"/>
</dbReference>
<dbReference type="InterPro" id="IPR013694">
    <property type="entry name" value="VIT"/>
</dbReference>
<feature type="region of interest" description="Disordered" evidence="1">
    <location>
        <begin position="635"/>
        <end position="667"/>
    </location>
</feature>
<dbReference type="AlphaFoldDB" id="A0A1T2L7B3"/>
<feature type="domain" description="VIT" evidence="5">
    <location>
        <begin position="28"/>
        <end position="156"/>
    </location>
</feature>
<evidence type="ECO:0000256" key="1">
    <source>
        <dbReference type="SAM" id="MobiDB-lite"/>
    </source>
</evidence>
<dbReference type="Proteomes" id="UP000191110">
    <property type="component" value="Unassembled WGS sequence"/>
</dbReference>
<dbReference type="OrthoDB" id="9784383at2"/>
<feature type="domain" description="VWFA" evidence="4">
    <location>
        <begin position="319"/>
        <end position="486"/>
    </location>
</feature>
<keyword evidence="2" id="KW-0472">Membrane</keyword>
<keyword evidence="2" id="KW-0812">Transmembrane</keyword>
<comment type="caution">
    <text evidence="6">The sequence shown here is derived from an EMBL/GenBank/DDBJ whole genome shotgun (WGS) entry which is preliminary data.</text>
</comment>
<dbReference type="InterPro" id="IPR036465">
    <property type="entry name" value="vWFA_dom_sf"/>
</dbReference>
<name>A0A1T2L7B3_9GAMM</name>
<dbReference type="Pfam" id="PF13768">
    <property type="entry name" value="VWA_3"/>
    <property type="match status" value="1"/>
</dbReference>
<dbReference type="Pfam" id="PF08487">
    <property type="entry name" value="VIT"/>
    <property type="match status" value="1"/>
</dbReference>
<evidence type="ECO:0000259" key="5">
    <source>
        <dbReference type="PROSITE" id="PS51468"/>
    </source>
</evidence>
<gene>
    <name evidence="6" type="ORF">BOW53_05610</name>
</gene>
<organism evidence="6 7">
    <name type="scientific">Solemya pervernicosa gill symbiont</name>
    <dbReference type="NCBI Taxonomy" id="642797"/>
    <lineage>
        <taxon>Bacteria</taxon>
        <taxon>Pseudomonadati</taxon>
        <taxon>Pseudomonadota</taxon>
        <taxon>Gammaproteobacteria</taxon>
        <taxon>sulfur-oxidizing symbionts</taxon>
    </lineage>
</organism>
<accession>A0A1T2L7B3</accession>
<feature type="transmembrane region" description="Helical" evidence="2">
    <location>
        <begin position="666"/>
        <end position="690"/>
    </location>
</feature>
<evidence type="ECO:0000256" key="2">
    <source>
        <dbReference type="SAM" id="Phobius"/>
    </source>
</evidence>
<feature type="compositionally biased region" description="Low complexity" evidence="1">
    <location>
        <begin position="635"/>
        <end position="649"/>
    </location>
</feature>
<reference evidence="6 7" key="1">
    <citation type="submission" date="2016-11" db="EMBL/GenBank/DDBJ databases">
        <title>Mixed transmission modes and dynamic genome evolution in an obligate animal-bacterial symbiosis.</title>
        <authorList>
            <person name="Russell S.L."/>
            <person name="Corbett-Detig R.B."/>
            <person name="Cavanaugh C.M."/>
        </authorList>
    </citation>
    <scope>NUCLEOTIDE SEQUENCE [LARGE SCALE GENOMIC DNA]</scope>
    <source>
        <strain evidence="6">Sveles-Q1</strain>
    </source>
</reference>
<proteinExistence type="predicted"/>
<evidence type="ECO:0008006" key="8">
    <source>
        <dbReference type="Google" id="ProtNLM"/>
    </source>
</evidence>
<dbReference type="PROSITE" id="PS50234">
    <property type="entry name" value="VWFA"/>
    <property type="match status" value="1"/>
</dbReference>
<evidence type="ECO:0000313" key="7">
    <source>
        <dbReference type="Proteomes" id="UP000191110"/>
    </source>
</evidence>
<evidence type="ECO:0000256" key="3">
    <source>
        <dbReference type="SAM" id="SignalP"/>
    </source>
</evidence>
<feature type="chain" id="PRO_5012843171" description="Trypsin" evidence="3">
    <location>
        <begin position="29"/>
        <end position="696"/>
    </location>
</feature>
<evidence type="ECO:0000313" key="6">
    <source>
        <dbReference type="EMBL" id="OOZ40999.1"/>
    </source>
</evidence>
<dbReference type="PANTHER" id="PTHR45737">
    <property type="entry name" value="VON WILLEBRAND FACTOR A DOMAIN-CONTAINING PROTEIN 5A"/>
    <property type="match status" value="1"/>
</dbReference>
<keyword evidence="2" id="KW-1133">Transmembrane helix</keyword>
<dbReference type="SUPFAM" id="SSF53300">
    <property type="entry name" value="vWA-like"/>
    <property type="match status" value="1"/>
</dbReference>
<keyword evidence="3" id="KW-0732">Signal</keyword>
<feature type="signal peptide" evidence="3">
    <location>
        <begin position="1"/>
        <end position="28"/>
    </location>
</feature>
<dbReference type="SMART" id="SM00327">
    <property type="entry name" value="VWA"/>
    <property type="match status" value="1"/>
</dbReference>
<dbReference type="RefSeq" id="WP_078483103.1">
    <property type="nucleotide sequence ID" value="NZ_MPRL01000015.1"/>
</dbReference>
<dbReference type="SMART" id="SM00609">
    <property type="entry name" value="VIT"/>
    <property type="match status" value="1"/>
</dbReference>
<dbReference type="PANTHER" id="PTHR45737:SF6">
    <property type="entry name" value="VON WILLEBRAND FACTOR A DOMAIN-CONTAINING PROTEIN 5A"/>
    <property type="match status" value="1"/>
</dbReference>
<protein>
    <recommendedName>
        <fullName evidence="8">Trypsin</fullName>
    </recommendedName>
</protein>
<feature type="compositionally biased region" description="Polar residues" evidence="1">
    <location>
        <begin position="654"/>
        <end position="663"/>
    </location>
</feature>